<sequence length="386" mass="41747">MTDAQLVRLKQVALFLGILMALTLVIHVFLSWTVGKDKKDPAKKSVIHSIPSVTRNVDDSGVWMQRMESKLITSEKRNNELEKQIQSQSSQMEELVKSQQQILLELTQKIEEMSLHATASVNIPSSGLPEQGAAQYVQSNNAWPPQESAYGENQSGMMANPAIFTTSLKLVDKNKNLKSNYLPAGTFARAVILGGVDASASITSQGEPRPVLLRLVDIGVLPNYSRANIQDCHIVAAAHGDISSERAYIRTERMSCTLNNGRVFESTLEGYIAGEDGKDGVRGKVVRREGDLLWNSFFAGAIAGLGNGMSQSLGTTSISPLGATTTTTGADILKSGAYSGVGEGADRLQKYFIERAEQYQPVIQVAAGREVTVVFTKGLSLDGLKL</sequence>
<evidence type="ECO:0000313" key="5">
    <source>
        <dbReference type="Proteomes" id="UP000051497"/>
    </source>
</evidence>
<dbReference type="Pfam" id="PF03743">
    <property type="entry name" value="TrbI"/>
    <property type="match status" value="1"/>
</dbReference>
<keyword evidence="1" id="KW-0175">Coiled coil</keyword>
<dbReference type="AlphaFoldDB" id="A0A0Q9YS35"/>
<keyword evidence="2" id="KW-0472">Membrane</keyword>
<feature type="coiled-coil region" evidence="1">
    <location>
        <begin position="64"/>
        <end position="98"/>
    </location>
</feature>
<dbReference type="CDD" id="cd16430">
    <property type="entry name" value="TraB"/>
    <property type="match status" value="1"/>
</dbReference>
<evidence type="ECO:0000313" key="3">
    <source>
        <dbReference type="EMBL" id="KRG20266.1"/>
    </source>
</evidence>
<reference evidence="3" key="1">
    <citation type="submission" date="2015-09" db="EMBL/GenBank/DDBJ databases">
        <title>Draft Genome Sequences of Two Novel Amoeba-resistant Intranuclear Bacteria, Candidatus Berkiella cookevillensis and Candidatus Berkiella aquae.</title>
        <authorList>
            <person name="Mehari Y.T."/>
            <person name="Arivett B.A."/>
            <person name="Farone A.L."/>
            <person name="Gunderson J.H."/>
            <person name="Farone M.B."/>
        </authorList>
    </citation>
    <scope>NUCLEOTIDE SEQUENCE [LARGE SCALE GENOMIC DNA]</scope>
    <source>
        <strain evidence="3">HT99</strain>
    </source>
</reference>
<protein>
    <submittedName>
        <fullName evidence="3">Bacterial conjugation TrbI-like protein</fullName>
    </submittedName>
    <submittedName>
        <fullName evidence="4">TraB/VirB10 family protein</fullName>
    </submittedName>
</protein>
<reference evidence="4" key="2">
    <citation type="journal article" date="2016" name="Genome Announc.">
        <title>Draft Genome Sequences of Two Novel Amoeba-Resistant Intranuclear Bacteria, 'Candidatus Berkiella cookevillensis' and 'Candidatus Berkiella aquae'.</title>
        <authorList>
            <person name="Mehari Y.T."/>
            <person name="Arivett B.A."/>
            <person name="Farone A.L."/>
            <person name="Gunderson J.H."/>
            <person name="Farone M.B."/>
        </authorList>
    </citation>
    <scope>NUCLEOTIDE SEQUENCE</scope>
    <source>
        <strain evidence="4">HT99</strain>
    </source>
</reference>
<dbReference type="Proteomes" id="UP000051497">
    <property type="component" value="Unassembled WGS sequence"/>
</dbReference>
<feature type="transmembrane region" description="Helical" evidence="2">
    <location>
        <begin position="12"/>
        <end position="34"/>
    </location>
</feature>
<dbReference type="OrthoDB" id="15544at2"/>
<keyword evidence="5" id="KW-1185">Reference proteome</keyword>
<comment type="caution">
    <text evidence="3">The sequence shown here is derived from an EMBL/GenBank/DDBJ whole genome shotgun (WGS) entry which is preliminary data.</text>
</comment>
<dbReference type="RefSeq" id="WP_075067259.1">
    <property type="nucleotide sequence ID" value="NZ_LKAJ02000002.1"/>
</dbReference>
<keyword evidence="2" id="KW-0812">Transmembrane</keyword>
<dbReference type="InterPro" id="IPR005498">
    <property type="entry name" value="T4SS_VirB10/TraB/TrbI"/>
</dbReference>
<gene>
    <name evidence="4" type="ORF">HT99x_015410</name>
    <name evidence="3" type="ORF">HT99x_02658</name>
</gene>
<evidence type="ECO:0000313" key="4">
    <source>
        <dbReference type="EMBL" id="MCS5712826.1"/>
    </source>
</evidence>
<proteinExistence type="predicted"/>
<name>A0A0Q9YS35_9GAMM</name>
<evidence type="ECO:0000256" key="2">
    <source>
        <dbReference type="SAM" id="Phobius"/>
    </source>
</evidence>
<keyword evidence="2" id="KW-1133">Transmembrane helix</keyword>
<reference evidence="4" key="3">
    <citation type="submission" date="2021-06" db="EMBL/GenBank/DDBJ databases">
        <title>Genomic Description and Analysis of Intracellular Bacteria, Candidatus Berkiella cookevillensis and Candidatus Berkiella aquae.</title>
        <authorList>
            <person name="Kidane D.T."/>
            <person name="Mehari Y.T."/>
            <person name="Rice F.C."/>
            <person name="Arivett B.A."/>
            <person name="Farone A.L."/>
            <person name="Berk S.G."/>
            <person name="Farone M.B."/>
        </authorList>
    </citation>
    <scope>NUCLEOTIDE SEQUENCE</scope>
    <source>
        <strain evidence="4">HT99</strain>
    </source>
</reference>
<accession>A0A0Q9YS35</accession>
<dbReference type="STRING" id="295108.HT99x_02658"/>
<evidence type="ECO:0000256" key="1">
    <source>
        <dbReference type="SAM" id="Coils"/>
    </source>
</evidence>
<dbReference type="EMBL" id="LKAJ02000002">
    <property type="protein sequence ID" value="MCS5712826.1"/>
    <property type="molecule type" value="Genomic_DNA"/>
</dbReference>
<organism evidence="3">
    <name type="scientific">Candidatus Berkiella aquae</name>
    <dbReference type="NCBI Taxonomy" id="295108"/>
    <lineage>
        <taxon>Bacteria</taxon>
        <taxon>Pseudomonadati</taxon>
        <taxon>Pseudomonadota</taxon>
        <taxon>Gammaproteobacteria</taxon>
        <taxon>Candidatus Berkiellales</taxon>
        <taxon>Candidatus Berkiellaceae</taxon>
        <taxon>Candidatus Berkiella</taxon>
    </lineage>
</organism>
<dbReference type="EMBL" id="LKAJ01000014">
    <property type="protein sequence ID" value="KRG20266.1"/>
    <property type="molecule type" value="Genomic_DNA"/>
</dbReference>